<dbReference type="AlphaFoldDB" id="A0A5C1ANN1"/>
<keyword evidence="20" id="KW-1185">Reference proteome</keyword>
<dbReference type="GO" id="GO:0005737">
    <property type="term" value="C:cytoplasm"/>
    <property type="evidence" value="ECO:0007669"/>
    <property type="project" value="UniProtKB-SubCell"/>
</dbReference>
<dbReference type="PIRSF" id="PIRSF006337">
    <property type="entry name" value="Trehalose_TreZ"/>
    <property type="match status" value="1"/>
</dbReference>
<feature type="site" description="Transition state stabilizer" evidence="16">
    <location>
        <position position="398"/>
    </location>
</feature>
<dbReference type="InterPro" id="IPR013783">
    <property type="entry name" value="Ig-like_fold"/>
</dbReference>
<comment type="pathway">
    <text evidence="2 14">Glycan biosynthesis; trehalose biosynthesis.</text>
</comment>
<dbReference type="Gene3D" id="2.60.40.10">
    <property type="entry name" value="Immunoglobulins"/>
    <property type="match status" value="1"/>
</dbReference>
<dbReference type="SUPFAM" id="SSF81296">
    <property type="entry name" value="E set domains"/>
    <property type="match status" value="1"/>
</dbReference>
<evidence type="ECO:0000256" key="7">
    <source>
        <dbReference type="ARBA" id="ARBA00022801"/>
    </source>
</evidence>
<dbReference type="OrthoDB" id="226102at2"/>
<dbReference type="Pfam" id="PF00128">
    <property type="entry name" value="Alpha-amylase"/>
    <property type="match status" value="1"/>
</dbReference>
<dbReference type="InterPro" id="IPR022567">
    <property type="entry name" value="DUF3459"/>
</dbReference>
<evidence type="ECO:0000256" key="16">
    <source>
        <dbReference type="PIRSR" id="PIRSR006337-3"/>
    </source>
</evidence>
<dbReference type="SUPFAM" id="SSF51445">
    <property type="entry name" value="(Trans)glycosidases"/>
    <property type="match status" value="1"/>
</dbReference>
<dbReference type="InterPro" id="IPR006047">
    <property type="entry name" value="GH13_cat_dom"/>
</dbReference>
<dbReference type="InterPro" id="IPR017853">
    <property type="entry name" value="GH"/>
</dbReference>
<feature type="region of interest" description="Disordered" evidence="17">
    <location>
        <begin position="620"/>
        <end position="639"/>
    </location>
</feature>
<dbReference type="EC" id="3.2.1.141" evidence="4 13"/>
<evidence type="ECO:0000256" key="11">
    <source>
        <dbReference type="ARBA" id="ARBA00033284"/>
    </source>
</evidence>
<feature type="active site" description="Nucleophile" evidence="15">
    <location>
        <position position="266"/>
    </location>
</feature>
<organism evidence="19 20">
    <name type="scientific">Limnoglobus roseus</name>
    <dbReference type="NCBI Taxonomy" id="2598579"/>
    <lineage>
        <taxon>Bacteria</taxon>
        <taxon>Pseudomonadati</taxon>
        <taxon>Planctomycetota</taxon>
        <taxon>Planctomycetia</taxon>
        <taxon>Gemmatales</taxon>
        <taxon>Gemmataceae</taxon>
        <taxon>Limnoglobus</taxon>
    </lineage>
</organism>
<dbReference type="Proteomes" id="UP000324974">
    <property type="component" value="Chromosome"/>
</dbReference>
<evidence type="ECO:0000256" key="6">
    <source>
        <dbReference type="ARBA" id="ARBA00022490"/>
    </source>
</evidence>
<evidence type="ECO:0000256" key="2">
    <source>
        <dbReference type="ARBA" id="ARBA00005199"/>
    </source>
</evidence>
<name>A0A5C1ANN1_9BACT</name>
<comment type="similarity">
    <text evidence="3 14">Belongs to the glycosyl hydrolase 13 family.</text>
</comment>
<reference evidence="20" key="1">
    <citation type="submission" date="2019-08" db="EMBL/GenBank/DDBJ databases">
        <title>Limnoglobus roseus gen. nov., sp. nov., a novel freshwater planctomycete with a giant genome from the family Gemmataceae.</title>
        <authorList>
            <person name="Kulichevskaya I.S."/>
            <person name="Naumoff D.G."/>
            <person name="Miroshnikov K."/>
            <person name="Ivanova A."/>
            <person name="Philippov D.A."/>
            <person name="Hakobyan A."/>
            <person name="Rijpstra I.C."/>
            <person name="Sinninghe Damste J.S."/>
            <person name="Liesack W."/>
            <person name="Dedysh S.N."/>
        </authorList>
    </citation>
    <scope>NUCLEOTIDE SEQUENCE [LARGE SCALE GENOMIC DNA]</scope>
    <source>
        <strain evidence="20">PX52</strain>
    </source>
</reference>
<dbReference type="KEGG" id="lrs:PX52LOC_06826"/>
<evidence type="ECO:0000256" key="5">
    <source>
        <dbReference type="ARBA" id="ARBA00015938"/>
    </source>
</evidence>
<protein>
    <recommendedName>
        <fullName evidence="5 13">Malto-oligosyltrehalose trehalohydrolase</fullName>
        <shortName evidence="14">MTHase</shortName>
        <ecNumber evidence="4 13">3.2.1.141</ecNumber>
    </recommendedName>
    <alternativeName>
        <fullName evidence="11 14">4-alpha-D-((1-&gt;4)-alpha-D-glucano)trehalose trehalohydrolase</fullName>
    </alternativeName>
    <alternativeName>
        <fullName evidence="10 14">Maltooligosyl trehalose trehalohydrolase</fullName>
    </alternativeName>
</protein>
<dbReference type="Gene3D" id="1.10.10.760">
    <property type="entry name" value="E-set domains of sugar-utilizing enzymes"/>
    <property type="match status" value="1"/>
</dbReference>
<dbReference type="Pfam" id="PF02922">
    <property type="entry name" value="CBM_48"/>
    <property type="match status" value="1"/>
</dbReference>
<dbReference type="NCBIfam" id="TIGR02402">
    <property type="entry name" value="trehalose_TreZ"/>
    <property type="match status" value="1"/>
</dbReference>
<evidence type="ECO:0000256" key="17">
    <source>
        <dbReference type="SAM" id="MobiDB-lite"/>
    </source>
</evidence>
<evidence type="ECO:0000256" key="4">
    <source>
        <dbReference type="ARBA" id="ARBA00012268"/>
    </source>
</evidence>
<dbReference type="InterPro" id="IPR004193">
    <property type="entry name" value="Glyco_hydro_13_N"/>
</dbReference>
<evidence type="ECO:0000313" key="19">
    <source>
        <dbReference type="EMBL" id="QEL19747.1"/>
    </source>
</evidence>
<feature type="active site" description="Proton donor" evidence="15">
    <location>
        <position position="303"/>
    </location>
</feature>
<dbReference type="GO" id="GO:0005992">
    <property type="term" value="P:trehalose biosynthetic process"/>
    <property type="evidence" value="ECO:0007669"/>
    <property type="project" value="UniProtKB-UniRule"/>
</dbReference>
<evidence type="ECO:0000256" key="10">
    <source>
        <dbReference type="ARBA" id="ARBA00032057"/>
    </source>
</evidence>
<feature type="region of interest" description="Disordered" evidence="17">
    <location>
        <begin position="74"/>
        <end position="96"/>
    </location>
</feature>
<dbReference type="InterPro" id="IPR014756">
    <property type="entry name" value="Ig_E-set"/>
</dbReference>
<dbReference type="EMBL" id="CP042425">
    <property type="protein sequence ID" value="QEL19747.1"/>
    <property type="molecule type" value="Genomic_DNA"/>
</dbReference>
<dbReference type="UniPathway" id="UPA00299"/>
<proteinExistence type="inferred from homology"/>
<dbReference type="Gene3D" id="3.20.20.80">
    <property type="entry name" value="Glycosidases"/>
    <property type="match status" value="1"/>
</dbReference>
<gene>
    <name evidence="19" type="ORF">PX52LOC_06826</name>
</gene>
<dbReference type="SMART" id="SM00642">
    <property type="entry name" value="Aamy"/>
    <property type="match status" value="1"/>
</dbReference>
<dbReference type="GO" id="GO:0033942">
    <property type="term" value="F:4-alpha-D-(1-&gt;4)-alpha-D-glucanotrehalose trehalohydrolase activity"/>
    <property type="evidence" value="ECO:0007669"/>
    <property type="project" value="UniProtKB-EC"/>
</dbReference>
<keyword evidence="8" id="KW-0119">Carbohydrate metabolism</keyword>
<evidence type="ECO:0000256" key="3">
    <source>
        <dbReference type="ARBA" id="ARBA00008061"/>
    </source>
</evidence>
<evidence type="ECO:0000256" key="9">
    <source>
        <dbReference type="ARBA" id="ARBA00023295"/>
    </source>
</evidence>
<keyword evidence="7 14" id="KW-0378">Hydrolase</keyword>
<evidence type="ECO:0000256" key="8">
    <source>
        <dbReference type="ARBA" id="ARBA00023277"/>
    </source>
</evidence>
<evidence type="ECO:0000256" key="14">
    <source>
        <dbReference type="PIRNR" id="PIRNR006337"/>
    </source>
</evidence>
<dbReference type="PANTHER" id="PTHR43651:SF11">
    <property type="entry name" value="MALTO-OLIGOSYLTREHALOSE TREHALOHYDROLASE"/>
    <property type="match status" value="1"/>
</dbReference>
<accession>A0A5C1ANN1</accession>
<evidence type="ECO:0000313" key="20">
    <source>
        <dbReference type="Proteomes" id="UP000324974"/>
    </source>
</evidence>
<dbReference type="CDD" id="cd11325">
    <property type="entry name" value="AmyAc_GTHase"/>
    <property type="match status" value="1"/>
</dbReference>
<dbReference type="CDD" id="cd02853">
    <property type="entry name" value="E_set_MTHase_like_N"/>
    <property type="match status" value="1"/>
</dbReference>
<evidence type="ECO:0000256" key="15">
    <source>
        <dbReference type="PIRSR" id="PIRSR006337-1"/>
    </source>
</evidence>
<keyword evidence="9 14" id="KW-0326">Glycosidase</keyword>
<evidence type="ECO:0000256" key="13">
    <source>
        <dbReference type="NCBIfam" id="TIGR02402"/>
    </source>
</evidence>
<comment type="subcellular location">
    <subcellularLocation>
        <location evidence="1 15">Cytoplasm</location>
    </subcellularLocation>
</comment>
<dbReference type="InterPro" id="IPR044901">
    <property type="entry name" value="Trehalose_TreZ_E-set_sf"/>
</dbReference>
<evidence type="ECO:0000256" key="12">
    <source>
        <dbReference type="ARBA" id="ARBA00034013"/>
    </source>
</evidence>
<sequence length="639" mass="71289">MKPSRRYPIGAEASSEGSTHFRVWAPDRKKVVLVIEQAGNPQAVPMQAEDNGYFSISAPAGDGTRYRFELDGEGPFPDPASRFQPEGPHGPSQVVDPTRFRWTDSQWRGTELRGQVVYELHVGTFTAPGTWAAATEQLAELAAVGITCLEVMPVNDFCGRYGWGYDGVNEFAPTRLYGTPDDFRRFVDVAHAHGLGVILDVVYNHLGPDGNYLEQYAKDYFTDKHKTDWGKALNFDGANNLAVREFFTANAAYWIDEYHLDGLRLDATQNIYDDAPPPKHILADIGRAVRKAANGRATIIVNENECQHSELVRPTDRGGYGLDALWNDDYHHAALVALTGKAEAYYHDYRGDAQEFVSAIKYGYLYQGQWYSWQEQRRGHAGLDLPPPAFINFLENHDQVANSGRGLRAHQMTSPGRYRAMYALTLLGPGTPMLFQGQEFSAATPFFYFADHVPELGKLIRAGRIEFLHQFTSLKDADMLEYLACPTAEATFQACKLDFRERERNQPAYQLTKDLLKLRRTEPAFQAQATRGVDGAVLGPQAFVLRYFQPDGDDRLVLVNLGRELRLETCPEPLLAPPFGCEWSVLLSTDAPQYGGSGSFSPETVDKGWRLAGECATVLTPRPETKPKVKNSPSTGEAR</sequence>
<dbReference type="Pfam" id="PF11941">
    <property type="entry name" value="DUF3459"/>
    <property type="match status" value="1"/>
</dbReference>
<dbReference type="PANTHER" id="PTHR43651">
    <property type="entry name" value="1,4-ALPHA-GLUCAN-BRANCHING ENZYME"/>
    <property type="match status" value="1"/>
</dbReference>
<evidence type="ECO:0000256" key="1">
    <source>
        <dbReference type="ARBA" id="ARBA00004496"/>
    </source>
</evidence>
<keyword evidence="6" id="KW-0963">Cytoplasm</keyword>
<feature type="domain" description="Glycosyl hydrolase family 13 catalytic" evidence="18">
    <location>
        <begin position="93"/>
        <end position="460"/>
    </location>
</feature>
<dbReference type="InterPro" id="IPR012768">
    <property type="entry name" value="Trehalose_TreZ"/>
</dbReference>
<dbReference type="RefSeq" id="WP_149114109.1">
    <property type="nucleotide sequence ID" value="NZ_CP042425.1"/>
</dbReference>
<comment type="catalytic activity">
    <reaction evidence="12 14">
        <text>hydrolysis of (1-&gt;4)-alpha-D-glucosidic linkage in 4-alpha-D-[(1-&gt;4)-alpha-D-glucanosyl]n trehalose to yield trehalose and (1-&gt;4)-alpha-D-glucan.</text>
        <dbReference type="EC" id="3.2.1.141"/>
    </reaction>
</comment>
<evidence type="ECO:0000259" key="18">
    <source>
        <dbReference type="SMART" id="SM00642"/>
    </source>
</evidence>